<organism evidence="3 4">
    <name type="scientific">Reinekea forsetii</name>
    <dbReference type="NCBI Taxonomy" id="1336806"/>
    <lineage>
        <taxon>Bacteria</taxon>
        <taxon>Pseudomonadati</taxon>
        <taxon>Pseudomonadota</taxon>
        <taxon>Gammaproteobacteria</taxon>
        <taxon>Oceanospirillales</taxon>
        <taxon>Saccharospirillaceae</taxon>
        <taxon>Reinekea</taxon>
    </lineage>
</organism>
<comment type="similarity">
    <text evidence="1">Belongs to the N-acylglucosamine 2-epimerase family.</text>
</comment>
<dbReference type="AlphaFoldDB" id="A0A2K8KTQ0"/>
<dbReference type="Gene3D" id="1.50.10.10">
    <property type="match status" value="1"/>
</dbReference>
<accession>A0A2K8KTQ0</accession>
<dbReference type="OrthoDB" id="9806359at2"/>
<dbReference type="GO" id="GO:0005975">
    <property type="term" value="P:carbohydrate metabolic process"/>
    <property type="evidence" value="ECO:0007669"/>
    <property type="project" value="InterPro"/>
</dbReference>
<gene>
    <name evidence="3" type="ORF">REIFOR_02996</name>
</gene>
<dbReference type="KEGG" id="rfo:REIFOR_02996"/>
<evidence type="ECO:0000256" key="2">
    <source>
        <dbReference type="ARBA" id="ARBA00023235"/>
    </source>
</evidence>
<dbReference type="Pfam" id="PF07221">
    <property type="entry name" value="GlcNAc_2-epim"/>
    <property type="match status" value="1"/>
</dbReference>
<evidence type="ECO:0000313" key="4">
    <source>
        <dbReference type="Proteomes" id="UP000229757"/>
    </source>
</evidence>
<proteinExistence type="inferred from homology"/>
<dbReference type="InterPro" id="IPR010819">
    <property type="entry name" value="AGE/CE"/>
</dbReference>
<dbReference type="GO" id="GO:0016853">
    <property type="term" value="F:isomerase activity"/>
    <property type="evidence" value="ECO:0007669"/>
    <property type="project" value="UniProtKB-KW"/>
</dbReference>
<evidence type="ECO:0000313" key="3">
    <source>
        <dbReference type="EMBL" id="ATX78115.1"/>
    </source>
</evidence>
<dbReference type="InterPro" id="IPR008928">
    <property type="entry name" value="6-hairpin_glycosidase_sf"/>
</dbReference>
<evidence type="ECO:0000256" key="1">
    <source>
        <dbReference type="ARBA" id="ARBA00008558"/>
    </source>
</evidence>
<dbReference type="PANTHER" id="PTHR15108">
    <property type="entry name" value="N-ACYLGLUCOSAMINE-2-EPIMERASE"/>
    <property type="match status" value="1"/>
</dbReference>
<dbReference type="Proteomes" id="UP000229757">
    <property type="component" value="Chromosome"/>
</dbReference>
<protein>
    <submittedName>
        <fullName evidence="3">N-acylglucosamine 2-epimerase</fullName>
    </submittedName>
</protein>
<sequence>MSQAPKFRSAEFLTAHIQTILDFYQPNIKDSMGGFQQNFLDSGVAFDGDKKHLVSSCRMIFNYIKADALFDRAEYQHLWHHGLDYLRATHWQNDRQGYSWTLDKNGPTDETNQCYGLAFVLLAFATVLKAGDESARADVYHTWSLLEQHFWQADIGLYADEISADWQTVSSYRGQNANMHCCEALILAYEATLDEQFLDRAYQLAHKIAVEQAGKSNGLIWEHFNADLSIDWDYNRDDAKNLYRPWGFQPGHQTEWTKLLLMVHKHRPEAWLLARAQELFDRAWAIAWDEQNGGLFYGFDLDGAICDDDKYFWVQAESFAAAALLAKATGDEKYWRCYDQLWQYSWAHFIDHQHGAWYRVLNADNSKQSDIKSAAGAKCDYHTLGACELVLREVFQD</sequence>
<dbReference type="SUPFAM" id="SSF48208">
    <property type="entry name" value="Six-hairpin glycosidases"/>
    <property type="match status" value="1"/>
</dbReference>
<dbReference type="InterPro" id="IPR012341">
    <property type="entry name" value="6hp_glycosidase-like_sf"/>
</dbReference>
<dbReference type="FunFam" id="1.50.10.10:FF:000057">
    <property type="entry name" value="N-acylglucosamine 2-epimerase"/>
    <property type="match status" value="1"/>
</dbReference>
<reference evidence="3 4" key="1">
    <citation type="journal article" date="2017" name="Environ. Microbiol.">
        <title>Genomic and physiological analyses of 'Reinekea forsetii' reveal a versatile opportunistic lifestyle during spring algae blooms.</title>
        <authorList>
            <person name="Avci B."/>
            <person name="Hahnke R.L."/>
            <person name="Chafee M."/>
            <person name="Fischer T."/>
            <person name="Gruber-Vodicka H."/>
            <person name="Tegetmeyer H.E."/>
            <person name="Harder J."/>
            <person name="Fuchs B.M."/>
            <person name="Amann R.I."/>
            <person name="Teeling H."/>
        </authorList>
    </citation>
    <scope>NUCLEOTIDE SEQUENCE [LARGE SCALE GENOMIC DNA]</scope>
    <source>
        <strain evidence="3 4">Hel1_31_D35</strain>
    </source>
</reference>
<name>A0A2K8KTQ0_9GAMM</name>
<dbReference type="RefSeq" id="WP_100258325.1">
    <property type="nucleotide sequence ID" value="NZ_CP011797.1"/>
</dbReference>
<dbReference type="EMBL" id="CP011797">
    <property type="protein sequence ID" value="ATX78115.1"/>
    <property type="molecule type" value="Genomic_DNA"/>
</dbReference>
<keyword evidence="4" id="KW-1185">Reference proteome</keyword>
<keyword evidence="2" id="KW-0413">Isomerase</keyword>